<protein>
    <recommendedName>
        <fullName evidence="3">DUF7702 domain-containing protein</fullName>
    </recommendedName>
</protein>
<feature type="compositionally biased region" description="Basic and acidic residues" evidence="1">
    <location>
        <begin position="266"/>
        <end position="277"/>
    </location>
</feature>
<dbReference type="InterPro" id="IPR056119">
    <property type="entry name" value="DUF7702"/>
</dbReference>
<evidence type="ECO:0000313" key="5">
    <source>
        <dbReference type="Proteomes" id="UP000283841"/>
    </source>
</evidence>
<comment type="caution">
    <text evidence="4">The sequence shown here is derived from an EMBL/GenBank/DDBJ whole genome shotgun (WGS) entry which is preliminary data.</text>
</comment>
<organism evidence="4 5">
    <name type="scientific">Byssochlamys spectabilis</name>
    <name type="common">Paecilomyces variotii</name>
    <dbReference type="NCBI Taxonomy" id="264951"/>
    <lineage>
        <taxon>Eukaryota</taxon>
        <taxon>Fungi</taxon>
        <taxon>Dikarya</taxon>
        <taxon>Ascomycota</taxon>
        <taxon>Pezizomycotina</taxon>
        <taxon>Eurotiomycetes</taxon>
        <taxon>Eurotiomycetidae</taxon>
        <taxon>Eurotiales</taxon>
        <taxon>Thermoascaceae</taxon>
        <taxon>Paecilomyces</taxon>
    </lineage>
</organism>
<dbReference type="RefSeq" id="XP_028486383.1">
    <property type="nucleotide sequence ID" value="XM_028633639.1"/>
</dbReference>
<proteinExistence type="predicted"/>
<dbReference type="STRING" id="264951.A0A443HY20"/>
<feature type="transmembrane region" description="Helical" evidence="2">
    <location>
        <begin position="39"/>
        <end position="62"/>
    </location>
</feature>
<keyword evidence="2" id="KW-0472">Membrane</keyword>
<feature type="transmembrane region" description="Helical" evidence="2">
    <location>
        <begin position="68"/>
        <end position="88"/>
    </location>
</feature>
<feature type="transmembrane region" description="Helical" evidence="2">
    <location>
        <begin position="109"/>
        <end position="128"/>
    </location>
</feature>
<feature type="transmembrane region" description="Helical" evidence="2">
    <location>
        <begin position="6"/>
        <end position="27"/>
    </location>
</feature>
<feature type="transmembrane region" description="Helical" evidence="2">
    <location>
        <begin position="148"/>
        <end position="169"/>
    </location>
</feature>
<dbReference type="Pfam" id="PF24800">
    <property type="entry name" value="DUF7702"/>
    <property type="match status" value="1"/>
</dbReference>
<evidence type="ECO:0000313" key="4">
    <source>
        <dbReference type="EMBL" id="RWQ96738.1"/>
    </source>
</evidence>
<sequence length="326" mass="36151">MAISYRHGISILELIFYTPAIFVALLLAFRHGFRKSSGWYYFIIFSLARIVGSCCYLATISYPTSTDLYIAYAVCSSVGVGPLLHANTGLLSRINDSIDRKTNRPLNPLIFRGLLFLTLAALIVGIVGQTTGGSSAATLAHPKIETKIGIILFVVIWVAICFILLALRGRYNDIEDGEHRLLAAVGMSLPFILVRLIYSVLSVFVHNSDFNMITGNVTIMLVMAVLEEFAVVVICLGIGLTLQVRQSVADPEQPQTGYPADQGYRNQREGKGPRSSEPRYQPTPADPYEAEMSYLPKQPRRHRRRGGPITQLVRLAADEIQDRRYG</sequence>
<gene>
    <name evidence="4" type="ORF">C8Q69DRAFT_526530</name>
</gene>
<dbReference type="GeneID" id="39602916"/>
<keyword evidence="2" id="KW-0812">Transmembrane</keyword>
<feature type="domain" description="DUF7702" evidence="3">
    <location>
        <begin position="3"/>
        <end position="244"/>
    </location>
</feature>
<dbReference type="PANTHER" id="PTHR42109">
    <property type="entry name" value="UNPLACED GENOMIC SCAFFOLD UM_SCAF_CONTIG_1.265, WHOLE GENOME SHOTGUN SEQUENCE"/>
    <property type="match status" value="1"/>
</dbReference>
<keyword evidence="5" id="KW-1185">Reference proteome</keyword>
<dbReference type="Proteomes" id="UP000283841">
    <property type="component" value="Unassembled WGS sequence"/>
</dbReference>
<feature type="transmembrane region" description="Helical" evidence="2">
    <location>
        <begin position="217"/>
        <end position="242"/>
    </location>
</feature>
<evidence type="ECO:0000256" key="1">
    <source>
        <dbReference type="SAM" id="MobiDB-lite"/>
    </source>
</evidence>
<evidence type="ECO:0000259" key="3">
    <source>
        <dbReference type="Pfam" id="PF24800"/>
    </source>
</evidence>
<dbReference type="VEuPathDB" id="FungiDB:C8Q69DRAFT_526530"/>
<feature type="transmembrane region" description="Helical" evidence="2">
    <location>
        <begin position="181"/>
        <end position="205"/>
    </location>
</feature>
<dbReference type="PANTHER" id="PTHR42109:SF2">
    <property type="entry name" value="INTEGRAL MEMBRANE PROTEIN"/>
    <property type="match status" value="1"/>
</dbReference>
<evidence type="ECO:0000256" key="2">
    <source>
        <dbReference type="SAM" id="Phobius"/>
    </source>
</evidence>
<dbReference type="EMBL" id="RCNU01000003">
    <property type="protein sequence ID" value="RWQ96738.1"/>
    <property type="molecule type" value="Genomic_DNA"/>
</dbReference>
<reference evidence="4 5" key="1">
    <citation type="journal article" date="2018" name="Front. Microbiol.">
        <title>Genomic and genetic insights into a cosmopolitan fungus, Paecilomyces variotii (Eurotiales).</title>
        <authorList>
            <person name="Urquhart A.S."/>
            <person name="Mondo S.J."/>
            <person name="Makela M.R."/>
            <person name="Hane J.K."/>
            <person name="Wiebenga A."/>
            <person name="He G."/>
            <person name="Mihaltcheva S."/>
            <person name="Pangilinan J."/>
            <person name="Lipzen A."/>
            <person name="Barry K."/>
            <person name="de Vries R.P."/>
            <person name="Grigoriev I.V."/>
            <person name="Idnurm A."/>
        </authorList>
    </citation>
    <scope>NUCLEOTIDE SEQUENCE [LARGE SCALE GENOMIC DNA]</scope>
    <source>
        <strain evidence="4 5">CBS 101075</strain>
    </source>
</reference>
<dbReference type="AlphaFoldDB" id="A0A443HY20"/>
<accession>A0A443HY20</accession>
<keyword evidence="2" id="KW-1133">Transmembrane helix</keyword>
<feature type="region of interest" description="Disordered" evidence="1">
    <location>
        <begin position="251"/>
        <end position="313"/>
    </location>
</feature>
<name>A0A443HY20_BYSSP</name>